<evidence type="ECO:0000256" key="1">
    <source>
        <dbReference type="ARBA" id="ARBA00005836"/>
    </source>
</evidence>
<evidence type="ECO:0000259" key="3">
    <source>
        <dbReference type="Pfam" id="PF19289"/>
    </source>
</evidence>
<dbReference type="RefSeq" id="WP_117002342.1">
    <property type="nucleotide sequence ID" value="NZ_BMJS01000011.1"/>
</dbReference>
<dbReference type="InterPro" id="IPR045570">
    <property type="entry name" value="Metalloprtase-TldD/E_cen_dom"/>
</dbReference>
<name>A0A8J2Z434_9GAMM</name>
<accession>A0A8J2Z434</accession>
<dbReference type="GO" id="GO:0005829">
    <property type="term" value="C:cytosol"/>
    <property type="evidence" value="ECO:0007669"/>
    <property type="project" value="TreeGrafter"/>
</dbReference>
<dbReference type="Pfam" id="PF01523">
    <property type="entry name" value="PmbA_TldD_1st"/>
    <property type="match status" value="1"/>
</dbReference>
<sequence length="444" mass="49554">MSILDKKRYLQDVLQFASRVLHKKNIDAFEINCSYDQGHVIAVRDQQTETLEYNVTQQLSVTIYHQGKTGYAETSDLSEKSILSIIDNAKTIANFTERDPFAGVIDKRFLCSPSEMPELYQPIANFSIDKLIDHAKHCEAIALENNDIDHSEGVDIDSFEILHGFANSHGFLHVYPETRHSIGMGLIAKDNHGMQRDNAYYSAHDFTTLPSIEHIAKLALKRTLDRRNPRRIQSQQLPILLSPAIARSFWGALLSAIKGQRQYHKDTFLLDKIDQSIIAHDISLIENPNIPQALGNQPYDNEGVNLGANPIITHGILNRYLLSSYSARQLKRETTGNAGGISNLTVHSSNTQSYDNLIKSIDKGVIIHETMGQGFHITTGDYSQGAMGYYVEKGEICYPIDNFTIAGNLGDMLQSIIAMGDDIEPFSRIQSGSLLIKQCSISGE</sequence>
<dbReference type="PANTHER" id="PTHR43421">
    <property type="entry name" value="METALLOPROTEASE PMBA"/>
    <property type="match status" value="1"/>
</dbReference>
<proteinExistence type="inferred from homology"/>
<dbReference type="GO" id="GO:0006508">
    <property type="term" value="P:proteolysis"/>
    <property type="evidence" value="ECO:0007669"/>
    <property type="project" value="InterPro"/>
</dbReference>
<reference evidence="5" key="2">
    <citation type="submission" date="2020-09" db="EMBL/GenBank/DDBJ databases">
        <authorList>
            <person name="Sun Q."/>
            <person name="Zhou Y."/>
        </authorList>
    </citation>
    <scope>NUCLEOTIDE SEQUENCE</scope>
    <source>
        <strain evidence="5">CGMCC 1.15758</strain>
    </source>
</reference>
<dbReference type="Proteomes" id="UP000636949">
    <property type="component" value="Unassembled WGS sequence"/>
</dbReference>
<gene>
    <name evidence="5" type="primary">pmbA</name>
    <name evidence="5" type="ORF">GCM10010995_12880</name>
</gene>
<dbReference type="GO" id="GO:0008237">
    <property type="term" value="F:metallopeptidase activity"/>
    <property type="evidence" value="ECO:0007669"/>
    <property type="project" value="InterPro"/>
</dbReference>
<dbReference type="AlphaFoldDB" id="A0A8J2Z434"/>
<protein>
    <submittedName>
        <fullName evidence="5">Peptidase C69</fullName>
    </submittedName>
</protein>
<dbReference type="Pfam" id="PF19289">
    <property type="entry name" value="PmbA_TldD_3rd"/>
    <property type="match status" value="1"/>
</dbReference>
<feature type="domain" description="Metalloprotease TldD/E C-terminal" evidence="3">
    <location>
        <begin position="235"/>
        <end position="443"/>
    </location>
</feature>
<dbReference type="InterPro" id="IPR002510">
    <property type="entry name" value="Metalloprtase-TldD/E_N"/>
</dbReference>
<evidence type="ECO:0000259" key="2">
    <source>
        <dbReference type="Pfam" id="PF01523"/>
    </source>
</evidence>
<keyword evidence="6" id="KW-1185">Reference proteome</keyword>
<dbReference type="InterPro" id="IPR047657">
    <property type="entry name" value="PmbA"/>
</dbReference>
<dbReference type="InterPro" id="IPR045569">
    <property type="entry name" value="Metalloprtase-TldD/E_C"/>
</dbReference>
<dbReference type="InterPro" id="IPR035068">
    <property type="entry name" value="TldD/PmbA_N"/>
</dbReference>
<dbReference type="InterPro" id="IPR036059">
    <property type="entry name" value="TldD/PmbA_sf"/>
</dbReference>
<feature type="domain" description="Metalloprotease TldD/E central" evidence="4">
    <location>
        <begin position="122"/>
        <end position="226"/>
    </location>
</feature>
<feature type="domain" description="Metalloprotease TldD/E N-terminal" evidence="2">
    <location>
        <begin position="34"/>
        <end position="93"/>
    </location>
</feature>
<dbReference type="PANTHER" id="PTHR43421:SF1">
    <property type="entry name" value="METALLOPROTEASE PMBA"/>
    <property type="match status" value="1"/>
</dbReference>
<reference evidence="5" key="1">
    <citation type="journal article" date="2014" name="Int. J. Syst. Evol. Microbiol.">
        <title>Complete genome sequence of Corynebacterium casei LMG S-19264T (=DSM 44701T), isolated from a smear-ripened cheese.</title>
        <authorList>
            <consortium name="US DOE Joint Genome Institute (JGI-PGF)"/>
            <person name="Walter F."/>
            <person name="Albersmeier A."/>
            <person name="Kalinowski J."/>
            <person name="Ruckert C."/>
        </authorList>
    </citation>
    <scope>NUCLEOTIDE SEQUENCE</scope>
    <source>
        <strain evidence="5">CGMCC 1.15758</strain>
    </source>
</reference>
<comment type="caution">
    <text evidence="5">The sequence shown here is derived from an EMBL/GenBank/DDBJ whole genome shotgun (WGS) entry which is preliminary data.</text>
</comment>
<dbReference type="Pfam" id="PF19290">
    <property type="entry name" value="PmbA_TldD_2nd"/>
    <property type="match status" value="1"/>
</dbReference>
<dbReference type="EMBL" id="BMJS01000011">
    <property type="protein sequence ID" value="GGF97049.1"/>
    <property type="molecule type" value="Genomic_DNA"/>
</dbReference>
<evidence type="ECO:0000313" key="6">
    <source>
        <dbReference type="Proteomes" id="UP000636949"/>
    </source>
</evidence>
<evidence type="ECO:0000313" key="5">
    <source>
        <dbReference type="EMBL" id="GGF97049.1"/>
    </source>
</evidence>
<dbReference type="Gene3D" id="3.30.2290.10">
    <property type="entry name" value="PmbA/TldD superfamily"/>
    <property type="match status" value="1"/>
</dbReference>
<dbReference type="SUPFAM" id="SSF111283">
    <property type="entry name" value="Putative modulator of DNA gyrase, PmbA/TldD"/>
    <property type="match status" value="1"/>
</dbReference>
<organism evidence="5 6">
    <name type="scientific">Cysteiniphilum litorale</name>
    <dbReference type="NCBI Taxonomy" id="2056700"/>
    <lineage>
        <taxon>Bacteria</taxon>
        <taxon>Pseudomonadati</taxon>
        <taxon>Pseudomonadota</taxon>
        <taxon>Gammaproteobacteria</taxon>
        <taxon>Thiotrichales</taxon>
        <taxon>Fastidiosibacteraceae</taxon>
        <taxon>Cysteiniphilum</taxon>
    </lineage>
</organism>
<dbReference type="OrthoDB" id="9803618at2"/>
<comment type="similarity">
    <text evidence="1">Belongs to the peptidase U62 family.</text>
</comment>
<evidence type="ECO:0000259" key="4">
    <source>
        <dbReference type="Pfam" id="PF19290"/>
    </source>
</evidence>